<gene>
    <name evidence="3" type="primary">Aste57867_15855</name>
    <name evidence="2" type="ORF">As57867_015799</name>
    <name evidence="3" type="ORF">ASTE57867_15855</name>
</gene>
<keyword evidence="1" id="KW-1133">Transmembrane helix</keyword>
<protein>
    <submittedName>
        <fullName evidence="3">Aste57867_15855 protein</fullName>
    </submittedName>
</protein>
<reference evidence="2" key="2">
    <citation type="submission" date="2019-06" db="EMBL/GenBank/DDBJ databases">
        <title>Genomics analysis of Aphanomyces spp. identifies a new class of oomycete effector associated with host adaptation.</title>
        <authorList>
            <person name="Gaulin E."/>
        </authorList>
    </citation>
    <scope>NUCLEOTIDE SEQUENCE</scope>
    <source>
        <strain evidence="2">CBS 578.67</strain>
    </source>
</reference>
<keyword evidence="4" id="KW-1185">Reference proteome</keyword>
<evidence type="ECO:0000313" key="4">
    <source>
        <dbReference type="Proteomes" id="UP000332933"/>
    </source>
</evidence>
<evidence type="ECO:0000313" key="3">
    <source>
        <dbReference type="EMBL" id="VFT92642.1"/>
    </source>
</evidence>
<proteinExistence type="predicted"/>
<name>A0A485L719_9STRA</name>
<keyword evidence="1" id="KW-0472">Membrane</keyword>
<evidence type="ECO:0000313" key="2">
    <source>
        <dbReference type="EMBL" id="KAF0693135.1"/>
    </source>
</evidence>
<keyword evidence="1" id="KW-0812">Transmembrane</keyword>
<dbReference type="Proteomes" id="UP000332933">
    <property type="component" value="Unassembled WGS sequence"/>
</dbReference>
<sequence length="690" mass="76941">MALASTRNHADCVIKSFFNYLNGCARSRVLPVKDLKCLDKALNNGKCEWAKEVADGWNLPSFLKKYGSLAFNKALVYIKQRWGTTQEAQLGKVINDLITAVAIDTTQTVEFISSDYDFTHRRTSVNVCTLPAPWHLLSDKGSDADSLQYHLPVTASVTVGKTEYAAEPKTQWSGKNSIYGQCDAYYQQTKKNYKDATVWQCPKFGQTYLAVRINTAYSVECLTDDAWKFGQCTPYKTSEACDAAIKKIDDKVQTFQCDDALVKKGKNAYGILKSFCGKAKRLLGNDQDKCYSYNSHSIKFLETGETQVIKVDDIVWSDGETKWINPFCKKASWVEPNSCNSHLTQWTQSVSCCKSYETVLREVQDAWDRQNNRYGNNWYGNNNNGGYNNGYNGPRGLEEELSPPIIKSEPEPVYGRNTRPTKVPDNYDTKACPYEKILTSTADDWETGEFHGALYSADHSPVWSTDDIGNIDHAIATYLGSWFDKCAKAYDDGDRVTEWCTTVGEWLIEHKPSLLGNSNFAQILKWIDDHGLLTSIVAADYENAEIVARDDTDVDYYKQPSGLCDASYIAGSSSYKRLCNSLKRSWDLDTVVPIVSTKCFPQSCVLAQLAKCVDIPEKETGYDYVAQPAPGYNGYRPSGYQRSLMALETVHVGVLAVSGFVAGAAVIVVAQVLTKLRRGGAVSSPTYQLV</sequence>
<dbReference type="EMBL" id="VJMH01005764">
    <property type="protein sequence ID" value="KAF0693135.1"/>
    <property type="molecule type" value="Genomic_DNA"/>
</dbReference>
<dbReference type="AlphaFoldDB" id="A0A485L719"/>
<organism evidence="3 4">
    <name type="scientific">Aphanomyces stellatus</name>
    <dbReference type="NCBI Taxonomy" id="120398"/>
    <lineage>
        <taxon>Eukaryota</taxon>
        <taxon>Sar</taxon>
        <taxon>Stramenopiles</taxon>
        <taxon>Oomycota</taxon>
        <taxon>Saprolegniomycetes</taxon>
        <taxon>Saprolegniales</taxon>
        <taxon>Verrucalvaceae</taxon>
        <taxon>Aphanomyces</taxon>
    </lineage>
</organism>
<evidence type="ECO:0000256" key="1">
    <source>
        <dbReference type="SAM" id="Phobius"/>
    </source>
</evidence>
<accession>A0A485L719</accession>
<dbReference type="OrthoDB" id="76109at2759"/>
<feature type="transmembrane region" description="Helical" evidence="1">
    <location>
        <begin position="650"/>
        <end position="673"/>
    </location>
</feature>
<dbReference type="EMBL" id="CAADRA010005785">
    <property type="protein sequence ID" value="VFT92642.1"/>
    <property type="molecule type" value="Genomic_DNA"/>
</dbReference>
<reference evidence="3 4" key="1">
    <citation type="submission" date="2019-03" db="EMBL/GenBank/DDBJ databases">
        <authorList>
            <person name="Gaulin E."/>
            <person name="Dumas B."/>
        </authorList>
    </citation>
    <scope>NUCLEOTIDE SEQUENCE [LARGE SCALE GENOMIC DNA]</scope>
    <source>
        <strain evidence="3">CBS 568.67</strain>
    </source>
</reference>